<dbReference type="GeneID" id="75183735"/>
<dbReference type="NCBIfam" id="NF046119">
    <property type="entry name" value="memb_SCO4225"/>
    <property type="match status" value="1"/>
</dbReference>
<dbReference type="Pfam" id="PF25637">
    <property type="entry name" value="DUF7942"/>
    <property type="match status" value="1"/>
</dbReference>
<evidence type="ECO:0000313" key="3">
    <source>
        <dbReference type="Proteomes" id="UP000298111"/>
    </source>
</evidence>
<organism evidence="2 3">
    <name type="scientific">Streptomyces albus</name>
    <dbReference type="NCBI Taxonomy" id="1888"/>
    <lineage>
        <taxon>Bacteria</taxon>
        <taxon>Bacillati</taxon>
        <taxon>Actinomycetota</taxon>
        <taxon>Actinomycetes</taxon>
        <taxon>Kitasatosporales</taxon>
        <taxon>Streptomycetaceae</taxon>
        <taxon>Streptomyces</taxon>
    </lineage>
</organism>
<dbReference type="InterPro" id="IPR057702">
    <property type="entry name" value="DUF7942"/>
</dbReference>
<dbReference type="EMBL" id="RCIY01000055">
    <property type="protein sequence ID" value="TGG83384.1"/>
    <property type="molecule type" value="Genomic_DNA"/>
</dbReference>
<protein>
    <submittedName>
        <fullName evidence="2">Uncharacterized protein</fullName>
    </submittedName>
</protein>
<reference evidence="2 3" key="1">
    <citation type="submission" date="2018-10" db="EMBL/GenBank/DDBJ databases">
        <title>Isolation of pseudouridimycin from Streptomyces albus DSM 40763.</title>
        <authorList>
            <person name="Rosenqvist P."/>
            <person name="Metsae-Ketelae M."/>
            <person name="Virta P."/>
        </authorList>
    </citation>
    <scope>NUCLEOTIDE SEQUENCE [LARGE SCALE GENOMIC DNA]</scope>
    <source>
        <strain evidence="2 3">DSM 40763</strain>
    </source>
</reference>
<keyword evidence="1" id="KW-1133">Transmembrane helix</keyword>
<dbReference type="AlphaFoldDB" id="A0A8H1QUP1"/>
<keyword evidence="1" id="KW-0472">Membrane</keyword>
<comment type="caution">
    <text evidence="2">The sequence shown here is derived from an EMBL/GenBank/DDBJ whole genome shotgun (WGS) entry which is preliminary data.</text>
</comment>
<feature type="transmembrane region" description="Helical" evidence="1">
    <location>
        <begin position="73"/>
        <end position="97"/>
    </location>
</feature>
<accession>A0A8H1QUP1</accession>
<proteinExistence type="predicted"/>
<evidence type="ECO:0000313" key="2">
    <source>
        <dbReference type="EMBL" id="TGG83384.1"/>
    </source>
</evidence>
<keyword evidence="1" id="KW-0812">Transmembrane</keyword>
<sequence length="109" mass="11256">MAGFRHQGMTARALWLNPASLTYLAVVVATVLFTAGDVLLNTSPDASLAGVWMFFATAPLSPVLLPLVPDSSWLAFVVVAAAALVQAAVIGAVYHAIRGRLRPASGPAA</sequence>
<gene>
    <name evidence="2" type="ORF">D8771_15265</name>
</gene>
<feature type="transmembrane region" description="Helical" evidence="1">
    <location>
        <begin position="20"/>
        <end position="40"/>
    </location>
</feature>
<evidence type="ECO:0000256" key="1">
    <source>
        <dbReference type="SAM" id="Phobius"/>
    </source>
</evidence>
<dbReference type="RefSeq" id="WP_135567086.1">
    <property type="nucleotide sequence ID" value="NZ_CP103060.1"/>
</dbReference>
<dbReference type="Proteomes" id="UP000298111">
    <property type="component" value="Unassembled WGS sequence"/>
</dbReference>
<feature type="transmembrane region" description="Helical" evidence="1">
    <location>
        <begin position="47"/>
        <end position="67"/>
    </location>
</feature>
<name>A0A8H1QUP1_9ACTN</name>